<evidence type="ECO:0000313" key="7">
    <source>
        <dbReference type="EMBL" id="ODH20072.1"/>
    </source>
</evidence>
<dbReference type="OrthoDB" id="1560166at2759"/>
<dbReference type="PANTHER" id="PTHR43350">
    <property type="entry name" value="NAD-DEPENDENT ALCOHOL DEHYDROGENASE"/>
    <property type="match status" value="1"/>
</dbReference>
<dbReference type="Gene3D" id="3.40.50.720">
    <property type="entry name" value="NAD(P)-binding Rossmann-like Domain"/>
    <property type="match status" value="1"/>
</dbReference>
<dbReference type="AlphaFoldDB" id="A0A1D2J8Q2"/>
<dbReference type="Proteomes" id="UP000242814">
    <property type="component" value="Unassembled WGS sequence"/>
</dbReference>
<dbReference type="CDD" id="cd08278">
    <property type="entry name" value="benzyl_alcohol_DH"/>
    <property type="match status" value="1"/>
</dbReference>
<evidence type="ECO:0000256" key="5">
    <source>
        <dbReference type="ARBA" id="ARBA00023002"/>
    </source>
</evidence>
<dbReference type="PANTHER" id="PTHR43350:SF2">
    <property type="entry name" value="GROES-LIKE ZINC-BINDING ALCOHOL DEHYDROGENASE FAMILY PROTEIN"/>
    <property type="match status" value="1"/>
</dbReference>
<comment type="similarity">
    <text evidence="2 6">Belongs to the zinc-containing alcohol dehydrogenase family.</text>
</comment>
<dbReference type="PROSITE" id="PS00059">
    <property type="entry name" value="ADH_ZINC"/>
    <property type="match status" value="1"/>
</dbReference>
<gene>
    <name evidence="7" type="ORF">ACO22_05983</name>
</gene>
<dbReference type="Pfam" id="PF08240">
    <property type="entry name" value="ADH_N"/>
    <property type="match status" value="1"/>
</dbReference>
<evidence type="ECO:0000256" key="2">
    <source>
        <dbReference type="ARBA" id="ARBA00008072"/>
    </source>
</evidence>
<dbReference type="InterPro" id="IPR011032">
    <property type="entry name" value="GroES-like_sf"/>
</dbReference>
<dbReference type="VEuPathDB" id="FungiDB:PADG_05031"/>
<comment type="caution">
    <text evidence="7">The sequence shown here is derived from an EMBL/GenBank/DDBJ whole genome shotgun (WGS) entry which is preliminary data.</text>
</comment>
<dbReference type="InterPro" id="IPR020843">
    <property type="entry name" value="ER"/>
</dbReference>
<keyword evidence="5" id="KW-0560">Oxidoreductase</keyword>
<dbReference type="InterPro" id="IPR002328">
    <property type="entry name" value="ADH_Zn_CS"/>
</dbReference>
<sequence length="384" mass="40386">MANSTAVTRAIVTRGPAKSTPWKVENISLRPLAKTELLVRVVATGICHTDLLISEVGHLFGGYPRILGHEGAGYVEDIGAGVTVAKRGDPVILSFASCGACGLCSSEHPAHCTRFSELNFVGSMDFSVSSSGQQEPSIRGSFFGQSSFSNITVAAESSIVNVSGLVHSSDELILFAPLGCSVQTGSGSITNVANAGPRDAIAVMGLGGVGLSVIMAAKIRGCKVIIGIDLVESRTRLAQELGATHVINTTATGGDMQKLIQRVFDQTDGRLGTTITIDTTGVLPLIEAGIAFTASRGQYIQIGSPAPGTELNVPLASLIVSGKSITGTIEGDTVSREYIPQMIQWYREGKLPLEKLVKKFKVEDFQLALEEMADGLTVKPVLVW</sequence>
<dbReference type="VEuPathDB" id="FungiDB:PABG_07631"/>
<evidence type="ECO:0000313" key="8">
    <source>
        <dbReference type="Proteomes" id="UP000242814"/>
    </source>
</evidence>
<dbReference type="SUPFAM" id="SSF50129">
    <property type="entry name" value="GroES-like"/>
    <property type="match status" value="1"/>
</dbReference>
<protein>
    <submittedName>
        <fullName evidence="7">Uncharacterized protein</fullName>
    </submittedName>
</protein>
<reference evidence="7 8" key="1">
    <citation type="submission" date="2016-06" db="EMBL/GenBank/DDBJ databases">
        <authorList>
            <person name="Kjaerup R.B."/>
            <person name="Dalgaard T.S."/>
            <person name="Juul-Madsen H.R."/>
        </authorList>
    </citation>
    <scope>NUCLEOTIDE SEQUENCE [LARGE SCALE GENOMIC DNA]</scope>
    <source>
        <strain evidence="7 8">Pb300</strain>
    </source>
</reference>
<keyword evidence="4 6" id="KW-0862">Zinc</keyword>
<evidence type="ECO:0000256" key="3">
    <source>
        <dbReference type="ARBA" id="ARBA00022723"/>
    </source>
</evidence>
<keyword evidence="3 6" id="KW-0479">Metal-binding</keyword>
<dbReference type="Gene3D" id="3.90.180.10">
    <property type="entry name" value="Medium-chain alcohol dehydrogenases, catalytic domain"/>
    <property type="match status" value="1"/>
</dbReference>
<dbReference type="SUPFAM" id="SSF51735">
    <property type="entry name" value="NAD(P)-binding Rossmann-fold domains"/>
    <property type="match status" value="1"/>
</dbReference>
<dbReference type="EMBL" id="LZYO01000295">
    <property type="protein sequence ID" value="ODH20072.1"/>
    <property type="molecule type" value="Genomic_DNA"/>
</dbReference>
<dbReference type="GO" id="GO:0008270">
    <property type="term" value="F:zinc ion binding"/>
    <property type="evidence" value="ECO:0007669"/>
    <property type="project" value="InterPro"/>
</dbReference>
<evidence type="ECO:0000256" key="4">
    <source>
        <dbReference type="ARBA" id="ARBA00022833"/>
    </source>
</evidence>
<accession>A0A1D2J8Q2</accession>
<evidence type="ECO:0000256" key="1">
    <source>
        <dbReference type="ARBA" id="ARBA00001947"/>
    </source>
</evidence>
<dbReference type="InterPro" id="IPR013154">
    <property type="entry name" value="ADH-like_N"/>
</dbReference>
<name>A0A1D2J8Q2_PARBR</name>
<organism evidence="7 8">
    <name type="scientific">Paracoccidioides brasiliensis</name>
    <dbReference type="NCBI Taxonomy" id="121759"/>
    <lineage>
        <taxon>Eukaryota</taxon>
        <taxon>Fungi</taxon>
        <taxon>Dikarya</taxon>
        <taxon>Ascomycota</taxon>
        <taxon>Pezizomycotina</taxon>
        <taxon>Eurotiomycetes</taxon>
        <taxon>Eurotiomycetidae</taxon>
        <taxon>Onygenales</taxon>
        <taxon>Ajellomycetaceae</taxon>
        <taxon>Paracoccidioides</taxon>
    </lineage>
</organism>
<dbReference type="InterPro" id="IPR036291">
    <property type="entry name" value="NAD(P)-bd_dom_sf"/>
</dbReference>
<evidence type="ECO:0000256" key="6">
    <source>
        <dbReference type="RuleBase" id="RU361277"/>
    </source>
</evidence>
<dbReference type="SMART" id="SM00829">
    <property type="entry name" value="PKS_ER"/>
    <property type="match status" value="1"/>
</dbReference>
<dbReference type="InterPro" id="IPR013149">
    <property type="entry name" value="ADH-like_C"/>
</dbReference>
<dbReference type="Pfam" id="PF00107">
    <property type="entry name" value="ADH_zinc_N"/>
    <property type="match status" value="1"/>
</dbReference>
<dbReference type="GO" id="GO:0016491">
    <property type="term" value="F:oxidoreductase activity"/>
    <property type="evidence" value="ECO:0007669"/>
    <property type="project" value="UniProtKB-KW"/>
</dbReference>
<comment type="cofactor">
    <cofactor evidence="1 6">
        <name>Zn(2+)</name>
        <dbReference type="ChEBI" id="CHEBI:29105"/>
    </cofactor>
</comment>
<proteinExistence type="inferred from homology"/>